<dbReference type="EMBL" id="CH476615">
    <property type="protein sequence ID" value="EEP76275.1"/>
    <property type="molecule type" value="Genomic_DNA"/>
</dbReference>
<evidence type="ECO:0000313" key="2">
    <source>
        <dbReference type="Proteomes" id="UP000002058"/>
    </source>
</evidence>
<dbReference type="KEGG" id="ure:UREG_01124"/>
<dbReference type="RefSeq" id="XP_002541608.1">
    <property type="nucleotide sequence ID" value="XM_002541562.1"/>
</dbReference>
<protein>
    <submittedName>
        <fullName evidence="1">Uncharacterized protein</fullName>
    </submittedName>
</protein>
<reference evidence="2" key="1">
    <citation type="journal article" date="2009" name="Genome Res.">
        <title>Comparative genomic analyses of the human fungal pathogens Coccidioides and their relatives.</title>
        <authorList>
            <person name="Sharpton T.J."/>
            <person name="Stajich J.E."/>
            <person name="Rounsley S.D."/>
            <person name="Gardner M.J."/>
            <person name="Wortman J.R."/>
            <person name="Jordar V.S."/>
            <person name="Maiti R."/>
            <person name="Kodira C.D."/>
            <person name="Neafsey D.E."/>
            <person name="Zeng Q."/>
            <person name="Hung C.-Y."/>
            <person name="McMahan C."/>
            <person name="Muszewska A."/>
            <person name="Grynberg M."/>
            <person name="Mandel M.A."/>
            <person name="Kellner E.M."/>
            <person name="Barker B.M."/>
            <person name="Galgiani J.N."/>
            <person name="Orbach M.J."/>
            <person name="Kirkland T.N."/>
            <person name="Cole G.T."/>
            <person name="Henn M.R."/>
            <person name="Birren B.W."/>
            <person name="Taylor J.W."/>
        </authorList>
    </citation>
    <scope>NUCLEOTIDE SEQUENCE [LARGE SCALE GENOMIC DNA]</scope>
    <source>
        <strain evidence="2">UAMH 1704</strain>
    </source>
</reference>
<sequence>MADHQCAGDQLPHDNNTSILEWWLEVRTQRRLEGTDYDSAISTIRRNCSTD</sequence>
<keyword evidence="2" id="KW-1185">Reference proteome</keyword>
<name>C4JGD3_UNCRE</name>
<dbReference type="Proteomes" id="UP000002058">
    <property type="component" value="Unassembled WGS sequence"/>
</dbReference>
<evidence type="ECO:0000313" key="1">
    <source>
        <dbReference type="EMBL" id="EEP76275.1"/>
    </source>
</evidence>
<dbReference type="AlphaFoldDB" id="C4JGD3"/>
<dbReference type="VEuPathDB" id="FungiDB:UREG_01124"/>
<dbReference type="GeneID" id="8440373"/>
<proteinExistence type="predicted"/>
<dbReference type="InParanoid" id="C4JGD3"/>
<organism evidence="1 2">
    <name type="scientific">Uncinocarpus reesii (strain UAMH 1704)</name>
    <dbReference type="NCBI Taxonomy" id="336963"/>
    <lineage>
        <taxon>Eukaryota</taxon>
        <taxon>Fungi</taxon>
        <taxon>Dikarya</taxon>
        <taxon>Ascomycota</taxon>
        <taxon>Pezizomycotina</taxon>
        <taxon>Eurotiomycetes</taxon>
        <taxon>Eurotiomycetidae</taxon>
        <taxon>Onygenales</taxon>
        <taxon>Onygenaceae</taxon>
        <taxon>Uncinocarpus</taxon>
    </lineage>
</organism>
<gene>
    <name evidence="1" type="ORF">UREG_01124</name>
</gene>
<accession>C4JGD3</accession>
<dbReference type="HOGENOM" id="CLU_3108187_0_0_1"/>